<dbReference type="PANTHER" id="PTHR11161:SF0">
    <property type="entry name" value="O-ACYLTRANSFERASE LIKE PROTEIN"/>
    <property type="match status" value="1"/>
</dbReference>
<dbReference type="Proteomes" id="UP000728032">
    <property type="component" value="Unassembled WGS sequence"/>
</dbReference>
<dbReference type="InterPro" id="IPR052728">
    <property type="entry name" value="O2_lipid_transport_reg"/>
</dbReference>
<feature type="transmembrane region" description="Helical" evidence="2">
    <location>
        <begin position="49"/>
        <end position="70"/>
    </location>
</feature>
<dbReference type="EMBL" id="CAJPVJ010009752">
    <property type="protein sequence ID" value="CAG2172790.1"/>
    <property type="molecule type" value="Genomic_DNA"/>
</dbReference>
<feature type="domain" description="Nose resistant-to-fluoxetine protein N-terminal" evidence="3">
    <location>
        <begin position="243"/>
        <end position="427"/>
    </location>
</feature>
<keyword evidence="2" id="KW-0472">Membrane</keyword>
<accession>A0A7R9QRX7</accession>
<name>A0A7R9QRX7_9ACAR</name>
<keyword evidence="2" id="KW-0812">Transmembrane</keyword>
<organism evidence="4">
    <name type="scientific">Oppiella nova</name>
    <dbReference type="NCBI Taxonomy" id="334625"/>
    <lineage>
        <taxon>Eukaryota</taxon>
        <taxon>Metazoa</taxon>
        <taxon>Ecdysozoa</taxon>
        <taxon>Arthropoda</taxon>
        <taxon>Chelicerata</taxon>
        <taxon>Arachnida</taxon>
        <taxon>Acari</taxon>
        <taxon>Acariformes</taxon>
        <taxon>Sarcoptiformes</taxon>
        <taxon>Oribatida</taxon>
        <taxon>Brachypylina</taxon>
        <taxon>Oppioidea</taxon>
        <taxon>Oppiidae</taxon>
        <taxon>Oppiella</taxon>
    </lineage>
</organism>
<dbReference type="SMART" id="SM00703">
    <property type="entry name" value="NRF"/>
    <property type="match status" value="1"/>
</dbReference>
<dbReference type="SUPFAM" id="SSF103473">
    <property type="entry name" value="MFS general substrate transporter"/>
    <property type="match status" value="1"/>
</dbReference>
<dbReference type="Gene3D" id="1.20.1250.20">
    <property type="entry name" value="MFS general substrate transporter like domains"/>
    <property type="match status" value="1"/>
</dbReference>
<reference evidence="4" key="1">
    <citation type="submission" date="2020-11" db="EMBL/GenBank/DDBJ databases">
        <authorList>
            <person name="Tran Van P."/>
        </authorList>
    </citation>
    <scope>NUCLEOTIDE SEQUENCE</scope>
</reference>
<feature type="compositionally biased region" description="Acidic residues" evidence="1">
    <location>
        <begin position="135"/>
        <end position="153"/>
    </location>
</feature>
<dbReference type="AlphaFoldDB" id="A0A7R9QRX7"/>
<evidence type="ECO:0000313" key="4">
    <source>
        <dbReference type="EMBL" id="CAD7655603.1"/>
    </source>
</evidence>
<feature type="region of interest" description="Disordered" evidence="1">
    <location>
        <begin position="126"/>
        <end position="166"/>
    </location>
</feature>
<sequence>MGVSLLLMPLANSFGVFAALTLICGFVTGCQMVLPAVVLSEYLGSDKTAVAFGLSNFICGSLTIIIRPLLIGVKDWTGQYDILFYILGCLGGGDGEGINGTDLPVLQNISNFNESADNYDLNVTLSKSSSRSDSSVDDSDEEDEFDDSEEELSLSEAVPQKTRVRQQQDLDQSLSKFLDSGMKFLLETRNVFNEELNDSKSDSEAKDVWIAYSKSWGRVFDALVKDITPKIMESSDADISDISLDCLSGLFATVSGLKQQKDWAVKLYDSSGRPFTEGSLDGTITNLGAYDQCLSIESDSNLAVPFIGQYCVVKYQIAFKCLSIESDSNLAVPFIGQYCVVKYQIALPPKPKRMTLRTPVFNFTGTPVSGTFLEEFSLSAHAFYERYGRTGICIPSLCSKNDFHSFLKRFISESHMNLTINDCHTKVLPKFNSLQLAIIVIFGVVLSLMILATSVDLIIVYTNDLNYIPFISFET</sequence>
<dbReference type="Pfam" id="PF20146">
    <property type="entry name" value="NRF"/>
    <property type="match status" value="1"/>
</dbReference>
<feature type="transmembrane region" description="Helical" evidence="2">
    <location>
        <begin position="12"/>
        <end position="37"/>
    </location>
</feature>
<dbReference type="InterPro" id="IPR006621">
    <property type="entry name" value="Nose-resist-to-fluoxetine_N"/>
</dbReference>
<evidence type="ECO:0000256" key="1">
    <source>
        <dbReference type="SAM" id="MobiDB-lite"/>
    </source>
</evidence>
<gene>
    <name evidence="4" type="ORF">ONB1V03_LOCUS12246</name>
</gene>
<evidence type="ECO:0000259" key="3">
    <source>
        <dbReference type="SMART" id="SM00703"/>
    </source>
</evidence>
<feature type="transmembrane region" description="Helical" evidence="2">
    <location>
        <begin position="436"/>
        <end position="461"/>
    </location>
</feature>
<feature type="non-terminal residue" evidence="4">
    <location>
        <position position="1"/>
    </location>
</feature>
<dbReference type="PANTHER" id="PTHR11161">
    <property type="entry name" value="O-ACYLTRANSFERASE"/>
    <property type="match status" value="1"/>
</dbReference>
<proteinExistence type="predicted"/>
<protein>
    <recommendedName>
        <fullName evidence="3">Nose resistant-to-fluoxetine protein N-terminal domain-containing protein</fullName>
    </recommendedName>
</protein>
<keyword evidence="5" id="KW-1185">Reference proteome</keyword>
<dbReference type="InterPro" id="IPR036259">
    <property type="entry name" value="MFS_trans_sf"/>
</dbReference>
<evidence type="ECO:0000256" key="2">
    <source>
        <dbReference type="SAM" id="Phobius"/>
    </source>
</evidence>
<dbReference type="OrthoDB" id="6499973at2759"/>
<keyword evidence="2" id="KW-1133">Transmembrane helix</keyword>
<evidence type="ECO:0000313" key="5">
    <source>
        <dbReference type="Proteomes" id="UP000728032"/>
    </source>
</evidence>
<dbReference type="EMBL" id="OC924577">
    <property type="protein sequence ID" value="CAD7655603.1"/>
    <property type="molecule type" value="Genomic_DNA"/>
</dbReference>